<dbReference type="Pfam" id="PF00172">
    <property type="entry name" value="Zn_clus"/>
    <property type="match status" value="1"/>
</dbReference>
<feature type="compositionally biased region" description="Basic and acidic residues" evidence="7">
    <location>
        <begin position="122"/>
        <end position="140"/>
    </location>
</feature>
<evidence type="ECO:0000256" key="1">
    <source>
        <dbReference type="ARBA" id="ARBA00022723"/>
    </source>
</evidence>
<sequence length="758" mass="85353">MEVRKRKPRAVLSCNDCRRRKLKCDRGLPCNRCVGGGYAERCGYNFVEGEEGGESVAKRARTVEDMEQRDTETVGARNNFGSSQVLGALLRHGEAVGAREGERVARLERHLAELQEVVRRLADRPEDTNVGRTRDEDHGGADTTAGGGNGQENLVASVGLFKGKGVRTFYYGPTSPITIVAHFSDLRPFMKRVFVGSTLQKLRQDTKAQEDRWRAKQIANRVLTMPSLRSLLPDRETVDKVVKTYFDTFETTYRILHGPIFWKAYANYWYGTSEADSAMDAIILAILACTLCTSTHETTRYNSNGSSFRSKAVIWLKACEAWLKGQSNKRRTLASLQVRLLRLLALSTTCLKTKEYYQEVQAHMGFMISSGMHRDPGMLGNRCSIFEAEMRRRLWATSMELEMQASIDKGTSSILSSLQHDCAAPRNINDLDIHSDIKYLPESHNDQIFTDTSYLHHSVRSLPHRAELLTTADSLHSLPPFTETMQAEQDIQNDLDSIPKWDDARASMTSTLLDLQLRQFLVIIHTHRALSAEARTRKKSEYHYAIVTLLEACEALIERHTRMIEANNFALCCLRFDYLRAAFLICHVAYYASPSSDTFTTRIAKPAFEATKMSALRLLEERSMRPGRGNHHFWYLSAAISLVETQYRPEDIQMLEGEASERVCALLYRMLALQDEDEVGQPAEVILGDSGGRTVMMNTPVSFIEPHPGPPVDDSAFNMAEAGLEAGLEAFAGPDVNAWTLNDFWFMDEFEGGLGQSF</sequence>
<evidence type="ECO:0000256" key="4">
    <source>
        <dbReference type="ARBA" id="ARBA00023125"/>
    </source>
</evidence>
<keyword evidence="10" id="KW-1185">Reference proteome</keyword>
<dbReference type="PANTHER" id="PTHR31944:SF130">
    <property type="entry name" value="ZN(II)2CYS6 TRANSCRIPTION FACTO (EUROFUNG)"/>
    <property type="match status" value="1"/>
</dbReference>
<evidence type="ECO:0000313" key="9">
    <source>
        <dbReference type="EMBL" id="KAF1971756.1"/>
    </source>
</evidence>
<organism evidence="9 10">
    <name type="scientific">Bimuria novae-zelandiae CBS 107.79</name>
    <dbReference type="NCBI Taxonomy" id="1447943"/>
    <lineage>
        <taxon>Eukaryota</taxon>
        <taxon>Fungi</taxon>
        <taxon>Dikarya</taxon>
        <taxon>Ascomycota</taxon>
        <taxon>Pezizomycotina</taxon>
        <taxon>Dothideomycetes</taxon>
        <taxon>Pleosporomycetidae</taxon>
        <taxon>Pleosporales</taxon>
        <taxon>Massarineae</taxon>
        <taxon>Didymosphaeriaceae</taxon>
        <taxon>Bimuria</taxon>
    </lineage>
</organism>
<feature type="domain" description="Zn(2)-C6 fungal-type" evidence="8">
    <location>
        <begin position="13"/>
        <end position="44"/>
    </location>
</feature>
<dbReference type="AlphaFoldDB" id="A0A6A5V9Q4"/>
<evidence type="ECO:0000259" key="8">
    <source>
        <dbReference type="PROSITE" id="PS50048"/>
    </source>
</evidence>
<dbReference type="InterPro" id="IPR007219">
    <property type="entry name" value="XnlR_reg_dom"/>
</dbReference>
<accession>A0A6A5V9Q4</accession>
<evidence type="ECO:0000313" key="10">
    <source>
        <dbReference type="Proteomes" id="UP000800036"/>
    </source>
</evidence>
<protein>
    <recommendedName>
        <fullName evidence="8">Zn(2)-C6 fungal-type domain-containing protein</fullName>
    </recommendedName>
</protein>
<dbReference type="Proteomes" id="UP000800036">
    <property type="component" value="Unassembled WGS sequence"/>
</dbReference>
<keyword evidence="5" id="KW-0804">Transcription</keyword>
<dbReference type="EMBL" id="ML976691">
    <property type="protein sequence ID" value="KAF1971756.1"/>
    <property type="molecule type" value="Genomic_DNA"/>
</dbReference>
<evidence type="ECO:0000256" key="5">
    <source>
        <dbReference type="ARBA" id="ARBA00023163"/>
    </source>
</evidence>
<reference evidence="9" key="1">
    <citation type="journal article" date="2020" name="Stud. Mycol.">
        <title>101 Dothideomycetes genomes: a test case for predicting lifestyles and emergence of pathogens.</title>
        <authorList>
            <person name="Haridas S."/>
            <person name="Albert R."/>
            <person name="Binder M."/>
            <person name="Bloem J."/>
            <person name="Labutti K."/>
            <person name="Salamov A."/>
            <person name="Andreopoulos B."/>
            <person name="Baker S."/>
            <person name="Barry K."/>
            <person name="Bills G."/>
            <person name="Bluhm B."/>
            <person name="Cannon C."/>
            <person name="Castanera R."/>
            <person name="Culley D."/>
            <person name="Daum C."/>
            <person name="Ezra D."/>
            <person name="Gonzalez J."/>
            <person name="Henrissat B."/>
            <person name="Kuo A."/>
            <person name="Liang C."/>
            <person name="Lipzen A."/>
            <person name="Lutzoni F."/>
            <person name="Magnuson J."/>
            <person name="Mondo S."/>
            <person name="Nolan M."/>
            <person name="Ohm R."/>
            <person name="Pangilinan J."/>
            <person name="Park H.-J."/>
            <person name="Ramirez L."/>
            <person name="Alfaro M."/>
            <person name="Sun H."/>
            <person name="Tritt A."/>
            <person name="Yoshinaga Y."/>
            <person name="Zwiers L.-H."/>
            <person name="Turgeon B."/>
            <person name="Goodwin S."/>
            <person name="Spatafora J."/>
            <person name="Crous P."/>
            <person name="Grigoriev I."/>
        </authorList>
    </citation>
    <scope>NUCLEOTIDE SEQUENCE</scope>
    <source>
        <strain evidence="9">CBS 107.79</strain>
    </source>
</reference>
<dbReference type="InterPro" id="IPR001138">
    <property type="entry name" value="Zn2Cys6_DnaBD"/>
</dbReference>
<evidence type="ECO:0000256" key="2">
    <source>
        <dbReference type="ARBA" id="ARBA00022833"/>
    </source>
</evidence>
<gene>
    <name evidence="9" type="ORF">BU23DRAFT_469893</name>
</gene>
<keyword evidence="2" id="KW-0862">Zinc</keyword>
<evidence type="ECO:0000256" key="6">
    <source>
        <dbReference type="ARBA" id="ARBA00023242"/>
    </source>
</evidence>
<dbReference type="GO" id="GO:0005634">
    <property type="term" value="C:nucleus"/>
    <property type="evidence" value="ECO:0007669"/>
    <property type="project" value="TreeGrafter"/>
</dbReference>
<dbReference type="PANTHER" id="PTHR31944">
    <property type="entry name" value="HEME-RESPONSIVE ZINC FINGER TRANSCRIPTION FACTOR HAP1"/>
    <property type="match status" value="1"/>
</dbReference>
<dbReference type="GO" id="GO:0000978">
    <property type="term" value="F:RNA polymerase II cis-regulatory region sequence-specific DNA binding"/>
    <property type="evidence" value="ECO:0007669"/>
    <property type="project" value="TreeGrafter"/>
</dbReference>
<proteinExistence type="predicted"/>
<evidence type="ECO:0000256" key="7">
    <source>
        <dbReference type="SAM" id="MobiDB-lite"/>
    </source>
</evidence>
<keyword evidence="1" id="KW-0479">Metal-binding</keyword>
<dbReference type="InterPro" id="IPR036864">
    <property type="entry name" value="Zn2-C6_fun-type_DNA-bd_sf"/>
</dbReference>
<evidence type="ECO:0000256" key="3">
    <source>
        <dbReference type="ARBA" id="ARBA00023015"/>
    </source>
</evidence>
<dbReference type="PROSITE" id="PS50048">
    <property type="entry name" value="ZN2_CY6_FUNGAL_2"/>
    <property type="match status" value="1"/>
</dbReference>
<dbReference type="GO" id="GO:0001228">
    <property type="term" value="F:DNA-binding transcription activator activity, RNA polymerase II-specific"/>
    <property type="evidence" value="ECO:0007669"/>
    <property type="project" value="TreeGrafter"/>
</dbReference>
<feature type="region of interest" description="Disordered" evidence="7">
    <location>
        <begin position="122"/>
        <end position="152"/>
    </location>
</feature>
<dbReference type="GO" id="GO:0006351">
    <property type="term" value="P:DNA-templated transcription"/>
    <property type="evidence" value="ECO:0007669"/>
    <property type="project" value="InterPro"/>
</dbReference>
<name>A0A6A5V9Q4_9PLEO</name>
<dbReference type="InterPro" id="IPR051430">
    <property type="entry name" value="Fungal_TF_Env_Response"/>
</dbReference>
<dbReference type="Pfam" id="PF04082">
    <property type="entry name" value="Fungal_trans"/>
    <property type="match status" value="1"/>
</dbReference>
<dbReference type="Gene3D" id="4.10.240.10">
    <property type="entry name" value="Zn(2)-C6 fungal-type DNA-binding domain"/>
    <property type="match status" value="1"/>
</dbReference>
<dbReference type="SMART" id="SM00066">
    <property type="entry name" value="GAL4"/>
    <property type="match status" value="1"/>
</dbReference>
<dbReference type="OrthoDB" id="4236860at2759"/>
<dbReference type="SUPFAM" id="SSF57701">
    <property type="entry name" value="Zn2/Cys6 DNA-binding domain"/>
    <property type="match status" value="1"/>
</dbReference>
<keyword evidence="3" id="KW-0805">Transcription regulation</keyword>
<dbReference type="GO" id="GO:0008270">
    <property type="term" value="F:zinc ion binding"/>
    <property type="evidence" value="ECO:0007669"/>
    <property type="project" value="InterPro"/>
</dbReference>
<keyword evidence="4" id="KW-0238">DNA-binding</keyword>
<keyword evidence="6" id="KW-0539">Nucleus</keyword>
<dbReference type="CDD" id="cd12148">
    <property type="entry name" value="fungal_TF_MHR"/>
    <property type="match status" value="1"/>
</dbReference>
<dbReference type="CDD" id="cd00067">
    <property type="entry name" value="GAL4"/>
    <property type="match status" value="1"/>
</dbReference>
<dbReference type="PROSITE" id="PS00463">
    <property type="entry name" value="ZN2_CY6_FUNGAL_1"/>
    <property type="match status" value="1"/>
</dbReference>